<dbReference type="Pfam" id="PF08241">
    <property type="entry name" value="Methyltransf_11"/>
    <property type="match status" value="1"/>
</dbReference>
<dbReference type="Gene3D" id="3.40.50.150">
    <property type="entry name" value="Vaccinia Virus protein VP39"/>
    <property type="match status" value="1"/>
</dbReference>
<dbReference type="EMBL" id="BAABJO010000013">
    <property type="protein sequence ID" value="GAA5124332.1"/>
    <property type="molecule type" value="Genomic_DNA"/>
</dbReference>
<feature type="domain" description="Methyltransferase type 11" evidence="1">
    <location>
        <begin position="82"/>
        <end position="176"/>
    </location>
</feature>
<evidence type="ECO:0000313" key="2">
    <source>
        <dbReference type="EMBL" id="GAA5124332.1"/>
    </source>
</evidence>
<evidence type="ECO:0000313" key="3">
    <source>
        <dbReference type="Proteomes" id="UP001500804"/>
    </source>
</evidence>
<dbReference type="InterPro" id="IPR013216">
    <property type="entry name" value="Methyltransf_11"/>
</dbReference>
<dbReference type="GO" id="GO:0008168">
    <property type="term" value="F:methyltransferase activity"/>
    <property type="evidence" value="ECO:0007669"/>
    <property type="project" value="UniProtKB-KW"/>
</dbReference>
<keyword evidence="2" id="KW-0808">Transferase</keyword>
<evidence type="ECO:0000259" key="1">
    <source>
        <dbReference type="Pfam" id="PF08241"/>
    </source>
</evidence>
<dbReference type="GO" id="GO:0032259">
    <property type="term" value="P:methylation"/>
    <property type="evidence" value="ECO:0007669"/>
    <property type="project" value="UniProtKB-KW"/>
</dbReference>
<keyword evidence="3" id="KW-1185">Reference proteome</keyword>
<dbReference type="Proteomes" id="UP001500804">
    <property type="component" value="Unassembled WGS sequence"/>
</dbReference>
<comment type="caution">
    <text evidence="2">The sequence shown here is derived from an EMBL/GenBank/DDBJ whole genome shotgun (WGS) entry which is preliminary data.</text>
</comment>
<protein>
    <submittedName>
        <fullName evidence="2">Class I SAM-dependent methyltransferase</fullName>
    </submittedName>
</protein>
<keyword evidence="2" id="KW-0489">Methyltransferase</keyword>
<dbReference type="PANTHER" id="PTHR43591">
    <property type="entry name" value="METHYLTRANSFERASE"/>
    <property type="match status" value="1"/>
</dbReference>
<dbReference type="SUPFAM" id="SSF53335">
    <property type="entry name" value="S-adenosyl-L-methionine-dependent methyltransferases"/>
    <property type="match status" value="1"/>
</dbReference>
<organism evidence="2 3">
    <name type="scientific">Pseudonocardia adelaidensis</name>
    <dbReference type="NCBI Taxonomy" id="648754"/>
    <lineage>
        <taxon>Bacteria</taxon>
        <taxon>Bacillati</taxon>
        <taxon>Actinomycetota</taxon>
        <taxon>Actinomycetes</taxon>
        <taxon>Pseudonocardiales</taxon>
        <taxon>Pseudonocardiaceae</taxon>
        <taxon>Pseudonocardia</taxon>
    </lineage>
</organism>
<gene>
    <name evidence="2" type="ORF">GCM10023320_37360</name>
</gene>
<proteinExistence type="predicted"/>
<name>A0ABP9NKF0_9PSEU</name>
<accession>A0ABP9NKF0</accession>
<reference evidence="3" key="1">
    <citation type="journal article" date="2019" name="Int. J. Syst. Evol. Microbiol.">
        <title>The Global Catalogue of Microorganisms (GCM) 10K type strain sequencing project: providing services to taxonomists for standard genome sequencing and annotation.</title>
        <authorList>
            <consortium name="The Broad Institute Genomics Platform"/>
            <consortium name="The Broad Institute Genome Sequencing Center for Infectious Disease"/>
            <person name="Wu L."/>
            <person name="Ma J."/>
        </authorList>
    </citation>
    <scope>NUCLEOTIDE SEQUENCE [LARGE SCALE GENOMIC DNA]</scope>
    <source>
        <strain evidence="3">JCM 18302</strain>
    </source>
</reference>
<dbReference type="InterPro" id="IPR029063">
    <property type="entry name" value="SAM-dependent_MTases_sf"/>
</dbReference>
<dbReference type="PANTHER" id="PTHR43591:SF110">
    <property type="entry name" value="RHODANESE DOMAIN-CONTAINING PROTEIN"/>
    <property type="match status" value="1"/>
</dbReference>
<dbReference type="CDD" id="cd02440">
    <property type="entry name" value="AdoMet_MTases"/>
    <property type="match status" value="1"/>
</dbReference>
<sequence length="304" mass="32646">MGRAAGDHRHAAGGTFSVCRLDRRRRSATDPDGLRSRTFPVMSEPEVWNVGGAYERYVGRWSRRVAEAFVRSLDVPAGARWLDVGCGTGALTSAVLRVTEPAEVQGVDPSDGFLAHARDLVADQRARFSVGDARALPFPDGRFDAVVSGLVLNFVPDPAAAAAELARVAAPGGVVAAYLWDYADGMQMIRCCWEAAAVLDPAAAEQDEGRRFPLCRPEPLHALWVGAGLTDVDVAPIEVTTRFQDLDDYWSPFLGGQGPAPGYVGSLDDDQRAALYALLRRRLPVAADGSISLSARAWAVRGSR</sequence>